<dbReference type="OrthoDB" id="3727682at2"/>
<dbReference type="Proteomes" id="UP000324927">
    <property type="component" value="Unassembled WGS sequence"/>
</dbReference>
<sequence length="70" mass="7835">MIARRFAELAEWLAQGRLRLSVAEVLPLDQAGQTHRLLGGRGTVGKIVLITWARMRSRYEKPGTIAPGFF</sequence>
<keyword evidence="2" id="KW-1185">Reference proteome</keyword>
<organism evidence="1 2">
    <name type="scientific">Azospirillum lipoferum</name>
    <dbReference type="NCBI Taxonomy" id="193"/>
    <lineage>
        <taxon>Bacteria</taxon>
        <taxon>Pseudomonadati</taxon>
        <taxon>Pseudomonadota</taxon>
        <taxon>Alphaproteobacteria</taxon>
        <taxon>Rhodospirillales</taxon>
        <taxon>Azospirillaceae</taxon>
        <taxon>Azospirillum</taxon>
    </lineage>
</organism>
<proteinExistence type="predicted"/>
<dbReference type="EMBL" id="VTTN01000027">
    <property type="protein sequence ID" value="KAA0588471.1"/>
    <property type="molecule type" value="Genomic_DNA"/>
</dbReference>
<evidence type="ECO:0000313" key="1">
    <source>
        <dbReference type="EMBL" id="KAA0588471.1"/>
    </source>
</evidence>
<reference evidence="1 2" key="1">
    <citation type="submission" date="2019-08" db="EMBL/GenBank/DDBJ databases">
        <authorList>
            <person name="Grouzdev D."/>
            <person name="Tikhonova E."/>
            <person name="Kravchenko I."/>
        </authorList>
    </citation>
    <scope>NUCLEOTIDE SEQUENCE [LARGE SCALE GENOMIC DNA]</scope>
    <source>
        <strain evidence="1 2">59b</strain>
    </source>
</reference>
<dbReference type="AlphaFoldDB" id="A0A5A9G2E2"/>
<evidence type="ECO:0000313" key="2">
    <source>
        <dbReference type="Proteomes" id="UP000324927"/>
    </source>
</evidence>
<dbReference type="Gene3D" id="3.90.180.10">
    <property type="entry name" value="Medium-chain alcohol dehydrogenases, catalytic domain"/>
    <property type="match status" value="1"/>
</dbReference>
<accession>A0A5A9G2E2</accession>
<name>A0A5A9G2E2_AZOLI</name>
<comment type="caution">
    <text evidence="1">The sequence shown here is derived from an EMBL/GenBank/DDBJ whole genome shotgun (WGS) entry which is preliminary data.</text>
</comment>
<dbReference type="Pfam" id="PF13602">
    <property type="entry name" value="ADH_zinc_N_2"/>
    <property type="match status" value="1"/>
</dbReference>
<protein>
    <submittedName>
        <fullName evidence="1">Zinc-binding dehydrogenase</fullName>
    </submittedName>
</protein>
<gene>
    <name evidence="1" type="ORF">FZ942_33420</name>
</gene>